<dbReference type="CDD" id="cd06193">
    <property type="entry name" value="siderophore_interacting"/>
    <property type="match status" value="1"/>
</dbReference>
<dbReference type="InterPro" id="IPR013113">
    <property type="entry name" value="SIP_FAD-bd"/>
</dbReference>
<protein>
    <submittedName>
        <fullName evidence="3">NADPH-dependent ferric siderophore reductase</fullName>
    </submittedName>
</protein>
<proteinExistence type="inferred from homology"/>
<dbReference type="OrthoDB" id="9814826at2"/>
<feature type="domain" description="FAD-binding FR-type" evidence="2">
    <location>
        <begin position="12"/>
        <end position="117"/>
    </location>
</feature>
<name>A0A2M8J210_9RHOB</name>
<dbReference type="GO" id="GO:0016491">
    <property type="term" value="F:oxidoreductase activity"/>
    <property type="evidence" value="ECO:0007669"/>
    <property type="project" value="InterPro"/>
</dbReference>
<evidence type="ECO:0000259" key="2">
    <source>
        <dbReference type="PROSITE" id="PS51384"/>
    </source>
</evidence>
<dbReference type="EMBL" id="PGTB01000030">
    <property type="protein sequence ID" value="PJE36805.1"/>
    <property type="molecule type" value="Genomic_DNA"/>
</dbReference>
<dbReference type="PANTHER" id="PTHR30157:SF0">
    <property type="entry name" value="NADPH-DEPENDENT FERRIC-CHELATE REDUCTASE"/>
    <property type="match status" value="1"/>
</dbReference>
<dbReference type="Pfam" id="PF04954">
    <property type="entry name" value="SIP"/>
    <property type="match status" value="1"/>
</dbReference>
<evidence type="ECO:0000313" key="4">
    <source>
        <dbReference type="Proteomes" id="UP000231553"/>
    </source>
</evidence>
<dbReference type="InterPro" id="IPR017927">
    <property type="entry name" value="FAD-bd_FR_type"/>
</dbReference>
<dbReference type="SUPFAM" id="SSF63380">
    <property type="entry name" value="Riboflavin synthase domain-like"/>
    <property type="match status" value="1"/>
</dbReference>
<organism evidence="3 4">
    <name type="scientific">Pseudooceanicola lipolyticus</name>
    <dbReference type="NCBI Taxonomy" id="2029104"/>
    <lineage>
        <taxon>Bacteria</taxon>
        <taxon>Pseudomonadati</taxon>
        <taxon>Pseudomonadota</taxon>
        <taxon>Alphaproteobacteria</taxon>
        <taxon>Rhodobacterales</taxon>
        <taxon>Paracoccaceae</taxon>
        <taxon>Pseudooceanicola</taxon>
    </lineage>
</organism>
<dbReference type="RefSeq" id="WP_100162404.1">
    <property type="nucleotide sequence ID" value="NZ_PGTB01000030.1"/>
</dbReference>
<dbReference type="Gene3D" id="2.40.30.10">
    <property type="entry name" value="Translation factors"/>
    <property type="match status" value="1"/>
</dbReference>
<dbReference type="PROSITE" id="PS51384">
    <property type="entry name" value="FAD_FR"/>
    <property type="match status" value="1"/>
</dbReference>
<comment type="similarity">
    <text evidence="1">Belongs to the SIP oxidoreductase family.</text>
</comment>
<dbReference type="PANTHER" id="PTHR30157">
    <property type="entry name" value="FERRIC REDUCTASE, NADPH-DEPENDENT"/>
    <property type="match status" value="1"/>
</dbReference>
<gene>
    <name evidence="3" type="ORF">CVM52_10180</name>
</gene>
<evidence type="ECO:0000256" key="1">
    <source>
        <dbReference type="ARBA" id="ARBA00035644"/>
    </source>
</evidence>
<accession>A0A2M8J210</accession>
<dbReference type="AlphaFoldDB" id="A0A2M8J210"/>
<dbReference type="InterPro" id="IPR039374">
    <property type="entry name" value="SIP_fam"/>
</dbReference>
<keyword evidence="4" id="KW-1185">Reference proteome</keyword>
<comment type="caution">
    <text evidence="3">The sequence shown here is derived from an EMBL/GenBank/DDBJ whole genome shotgun (WGS) entry which is preliminary data.</text>
</comment>
<dbReference type="InterPro" id="IPR007037">
    <property type="entry name" value="SIP_rossman_dom"/>
</dbReference>
<sequence length="249" mass="27320">MDQIILRHRHELKFRELTVSEVTSLTPHMIRIELTGEDLSDFSSLSPDDHIKLFIDDAGAEAPVTRDYTPRAFDCAARRLTVDFAVHEAGPATAWALQAKPGDHLRIGGPRGSAVVAPVFDWYLLIGDETALPAIARRVEELPEDVEVLTLVAVPGPEDQQSVETAARHRDFWVHRPVSQAADPAPLLEGLDQIDWPAGKGFVWIAAEAAVARALRNRVTGHHGHPLHHLKAAGYWTIGKADGSDKALD</sequence>
<evidence type="ECO:0000313" key="3">
    <source>
        <dbReference type="EMBL" id="PJE36805.1"/>
    </source>
</evidence>
<dbReference type="Gene3D" id="3.40.50.80">
    <property type="entry name" value="Nucleotide-binding domain of ferredoxin-NADP reductase (FNR) module"/>
    <property type="match status" value="1"/>
</dbReference>
<reference evidence="3 4" key="1">
    <citation type="journal article" date="2018" name="Int. J. Syst. Evol. Microbiol.">
        <title>Pseudooceanicola lipolyticus sp. nov., a marine alphaproteobacterium, reclassification of Oceanicola flagellatus as Pseudooceanicola flagellatus comb. nov. and emended description of the genus Pseudooceanicola.</title>
        <authorList>
            <person name="Huang M.-M."/>
            <person name="Guo L.-L."/>
            <person name="Wu Y.-H."/>
            <person name="Lai Q.-L."/>
            <person name="Shao Z.-Z."/>
            <person name="Wang C.-S."/>
            <person name="Wu M."/>
            <person name="Xu X.-W."/>
        </authorList>
    </citation>
    <scope>NUCLEOTIDE SEQUENCE [LARGE SCALE GENOMIC DNA]</scope>
    <source>
        <strain evidence="3 4">157</strain>
    </source>
</reference>
<dbReference type="InterPro" id="IPR017938">
    <property type="entry name" value="Riboflavin_synthase-like_b-brl"/>
</dbReference>
<dbReference type="InterPro" id="IPR039261">
    <property type="entry name" value="FNR_nucleotide-bd"/>
</dbReference>
<dbReference type="Proteomes" id="UP000231553">
    <property type="component" value="Unassembled WGS sequence"/>
</dbReference>
<dbReference type="Pfam" id="PF08021">
    <property type="entry name" value="FAD_binding_9"/>
    <property type="match status" value="1"/>
</dbReference>